<dbReference type="RefSeq" id="WP_110030712.1">
    <property type="nucleotide sequence ID" value="NZ_QGTR01000001.1"/>
</dbReference>
<organism evidence="9 10">
    <name type="scientific">Hoeflea marina</name>
    <dbReference type="NCBI Taxonomy" id="274592"/>
    <lineage>
        <taxon>Bacteria</taxon>
        <taxon>Pseudomonadati</taxon>
        <taxon>Pseudomonadota</taxon>
        <taxon>Alphaproteobacteria</taxon>
        <taxon>Hyphomicrobiales</taxon>
        <taxon>Rhizobiaceae</taxon>
        <taxon>Hoeflea</taxon>
    </lineage>
</organism>
<evidence type="ECO:0000256" key="4">
    <source>
        <dbReference type="ARBA" id="ARBA00022989"/>
    </source>
</evidence>
<dbReference type="Proteomes" id="UP000246352">
    <property type="component" value="Unassembled WGS sequence"/>
</dbReference>
<comment type="similarity">
    <text evidence="6">Belongs to the TVP38/TMEM64 family.</text>
</comment>
<dbReference type="OrthoDB" id="370799at2"/>
<evidence type="ECO:0000256" key="6">
    <source>
        <dbReference type="RuleBase" id="RU366058"/>
    </source>
</evidence>
<evidence type="ECO:0000259" key="8">
    <source>
        <dbReference type="Pfam" id="PF09335"/>
    </source>
</evidence>
<dbReference type="GO" id="GO:0005886">
    <property type="term" value="C:plasma membrane"/>
    <property type="evidence" value="ECO:0007669"/>
    <property type="project" value="UniProtKB-SubCell"/>
</dbReference>
<dbReference type="InterPro" id="IPR015414">
    <property type="entry name" value="TMEM64"/>
</dbReference>
<gene>
    <name evidence="9" type="ORF">DFR52_101954</name>
</gene>
<dbReference type="EMBL" id="QGTR01000001">
    <property type="protein sequence ID" value="PWW04259.1"/>
    <property type="molecule type" value="Genomic_DNA"/>
</dbReference>
<evidence type="ECO:0000256" key="1">
    <source>
        <dbReference type="ARBA" id="ARBA00004651"/>
    </source>
</evidence>
<proteinExistence type="inferred from homology"/>
<dbReference type="Pfam" id="PF09335">
    <property type="entry name" value="VTT_dom"/>
    <property type="match status" value="1"/>
</dbReference>
<reference evidence="9 10" key="1">
    <citation type="submission" date="2018-05" db="EMBL/GenBank/DDBJ databases">
        <title>Genomic Encyclopedia of Type Strains, Phase IV (KMG-IV): sequencing the most valuable type-strain genomes for metagenomic binning, comparative biology and taxonomic classification.</title>
        <authorList>
            <person name="Goeker M."/>
        </authorList>
    </citation>
    <scope>NUCLEOTIDE SEQUENCE [LARGE SCALE GENOMIC DNA]</scope>
    <source>
        <strain evidence="9 10">DSM 16791</strain>
    </source>
</reference>
<sequence length="333" mass="35848">MTGMSHRRTLAVYLLVAVLAFGLVGGSWLVLPGFDTGPLMDWVKGFGMWAIPLLILMMVAHNFVPIPAEVIALCAGAILGTVAGTLVTWTGAMFGAVLAFWLARHFGRGLIERHADLSHLDRFDRIVADQGAAGLLFARLTPLVAFNLVNYCAGLTAVSWTTFLWTTAVGILPITALTAYAGANMAELSPRAVLVLTAIGLVGFALAGWFRRRRSTRSGLAVPGSRGTIGREQSCRNESGSEANAMTKNNKILVDALDRLAAEDFVTGQAWSALHDLCQAHEGEADFDRAHALCHRIEGDEGNAAYWYRRAGQPRPSASVAEECADLKRVLED</sequence>
<feature type="transmembrane region" description="Helical" evidence="6">
    <location>
        <begin position="70"/>
        <end position="103"/>
    </location>
</feature>
<evidence type="ECO:0000313" key="10">
    <source>
        <dbReference type="Proteomes" id="UP000246352"/>
    </source>
</evidence>
<feature type="region of interest" description="Disordered" evidence="7">
    <location>
        <begin position="219"/>
        <end position="243"/>
    </location>
</feature>
<evidence type="ECO:0000256" key="3">
    <source>
        <dbReference type="ARBA" id="ARBA00022692"/>
    </source>
</evidence>
<evidence type="ECO:0000313" key="9">
    <source>
        <dbReference type="EMBL" id="PWW04259.1"/>
    </source>
</evidence>
<comment type="subcellular location">
    <subcellularLocation>
        <location evidence="1 6">Cell membrane</location>
        <topology evidence="1 6">Multi-pass membrane protein</topology>
    </subcellularLocation>
</comment>
<feature type="domain" description="VTT" evidence="8">
    <location>
        <begin position="66"/>
        <end position="183"/>
    </location>
</feature>
<keyword evidence="5 6" id="KW-0472">Membrane</keyword>
<keyword evidence="3 6" id="KW-0812">Transmembrane</keyword>
<dbReference type="PANTHER" id="PTHR12677:SF59">
    <property type="entry name" value="GOLGI APPARATUS MEMBRANE PROTEIN TVP38-RELATED"/>
    <property type="match status" value="1"/>
</dbReference>
<keyword evidence="2 6" id="KW-1003">Cell membrane</keyword>
<accession>A0A317PSW2</accession>
<feature type="transmembrane region" description="Helical" evidence="6">
    <location>
        <begin position="148"/>
        <end position="172"/>
    </location>
</feature>
<feature type="transmembrane region" description="Helical" evidence="6">
    <location>
        <begin position="192"/>
        <end position="210"/>
    </location>
</feature>
<dbReference type="InterPro" id="IPR032816">
    <property type="entry name" value="VTT_dom"/>
</dbReference>
<evidence type="ECO:0000256" key="5">
    <source>
        <dbReference type="ARBA" id="ARBA00023136"/>
    </source>
</evidence>
<keyword evidence="4 6" id="KW-1133">Transmembrane helix</keyword>
<keyword evidence="10" id="KW-1185">Reference proteome</keyword>
<comment type="caution">
    <text evidence="9">The sequence shown here is derived from an EMBL/GenBank/DDBJ whole genome shotgun (WGS) entry which is preliminary data.</text>
</comment>
<dbReference type="PANTHER" id="PTHR12677">
    <property type="entry name" value="GOLGI APPARATUS MEMBRANE PROTEIN TVP38-RELATED"/>
    <property type="match status" value="1"/>
</dbReference>
<feature type="transmembrane region" description="Helical" evidence="6">
    <location>
        <begin position="12"/>
        <end position="34"/>
    </location>
</feature>
<evidence type="ECO:0000256" key="2">
    <source>
        <dbReference type="ARBA" id="ARBA00022475"/>
    </source>
</evidence>
<name>A0A317PSW2_9HYPH</name>
<protein>
    <recommendedName>
        <fullName evidence="6">TVP38/TMEM64 family membrane protein</fullName>
    </recommendedName>
</protein>
<feature type="transmembrane region" description="Helical" evidence="6">
    <location>
        <begin position="46"/>
        <end position="64"/>
    </location>
</feature>
<dbReference type="AlphaFoldDB" id="A0A317PSW2"/>
<evidence type="ECO:0000256" key="7">
    <source>
        <dbReference type="SAM" id="MobiDB-lite"/>
    </source>
</evidence>